<dbReference type="Ensembl" id="ENSNGAT00000028309.1">
    <property type="protein sequence ID" value="ENSNGAP00000022622.1"/>
    <property type="gene ID" value="ENSNGAG00000021429.1"/>
</dbReference>
<comment type="similarity">
    <text evidence="9">Belongs to the TRAFAC class myosin-kinesin ATPase superfamily. Kinesin family.</text>
</comment>
<reference evidence="12" key="2">
    <citation type="submission" date="2025-09" db="UniProtKB">
        <authorList>
            <consortium name="Ensembl"/>
        </authorList>
    </citation>
    <scope>IDENTIFICATION</scope>
</reference>
<accession>A0A8C6RQX3</accession>
<feature type="compositionally biased region" description="Gly residues" evidence="10">
    <location>
        <begin position="54"/>
        <end position="64"/>
    </location>
</feature>
<dbReference type="GO" id="GO:0009968">
    <property type="term" value="P:negative regulation of signal transduction"/>
    <property type="evidence" value="ECO:0007669"/>
    <property type="project" value="Ensembl"/>
</dbReference>
<dbReference type="InterPro" id="IPR027417">
    <property type="entry name" value="P-loop_NTPase"/>
</dbReference>
<dbReference type="OrthoDB" id="8862460at2759"/>
<comment type="subcellular location">
    <subcellularLocation>
        <location evidence="1">Cytoplasm</location>
        <location evidence="1">Cytoskeleton</location>
    </subcellularLocation>
</comment>
<feature type="compositionally biased region" description="Basic and acidic residues" evidence="10">
    <location>
        <begin position="1391"/>
        <end position="1405"/>
    </location>
</feature>
<dbReference type="GO" id="GO:0005874">
    <property type="term" value="C:microtubule"/>
    <property type="evidence" value="ECO:0007669"/>
    <property type="project" value="UniProtKB-KW"/>
</dbReference>
<feature type="region of interest" description="Disordered" evidence="10">
    <location>
        <begin position="145"/>
        <end position="195"/>
    </location>
</feature>
<protein>
    <submittedName>
        <fullName evidence="12">Kinesin family member 26A</fullName>
    </submittedName>
</protein>
<feature type="compositionally biased region" description="Polar residues" evidence="10">
    <location>
        <begin position="1577"/>
        <end position="1587"/>
    </location>
</feature>
<proteinExistence type="inferred from homology"/>
<feature type="compositionally biased region" description="Basic residues" evidence="10">
    <location>
        <begin position="743"/>
        <end position="752"/>
    </location>
</feature>
<feature type="region of interest" description="Disordered" evidence="10">
    <location>
        <begin position="1391"/>
        <end position="1418"/>
    </location>
</feature>
<sequence length="1881" mass="196412">MVGRGASLCAAQPAVAECGPTREPQSLLEVSPRKRLPAGPEQDPCGSRPAPEGAGAGAEQGHTAGGGGWCRHCHTKLVELKRQAWKLVSGPGTPLRDPCFSALLLDKLPAPGVQLACRPEAESRCDVCTTHLHQLTREALRLLQTPASHEDPDTSRGGLVAPSPRDPPGPVGLTGRQPPVGPDRRKAPAWSPGPSVQVSVAPAGLGGALSTVTIQAQQCLEGVWSLSRVNSFLPPTCLAEAAVAAVAVADTVRDCPPTAGPDGMSKAWGRGAACTSALVTPAPGTSAGGSTGPSAAASFFIRAAQKLSLASKRKKHHPPPAPTTRGTSTYPTDFSGTLQLWPPPVPPCLFRVASKAKENPSSFGKVKVMLRIWPTQGAQRSAESTSFLKVDARKKQVTLYDPVSRLPGCAGLRHAPTAPVPKMFAFDAIFPPDSEQAEICSGAVTDVLQSVVGGADGCIFSFGHVNLGKSYTMIGKDSSPQSLGIVPCAISWLFRLIDERKERTGTRFSVRVSAVEVCGRDQSLRDLLTEVASGSLQDTHSPGMYLREDPVCGAQLQNQSELRAPTAGKAAFYLDAALAARSTSHPGCGEDAQRSSHMLFTLHVYQYRVEKCSQGGMSGGRSRLHLIDLGGCEAALNRSGESAGGPLCLSLSALGSVILALVNGAKHVPYRDHRLTMLLRESLATANCRTTMIAHISDSPAHHAETLGTVQLAARIHRLRRKKVKYASSSSGGESSCEEGRARRPPHLRPFHSRTVALDPDRSASGLPGDPDYSSSSEQSCDTVIYVGPGGTALSDRELTDNEGPPDFVPIIPALNRRRPSEGPRDADHFRCSTFAELQERLECIDGSEGCPGPQGGSDGSQASPARGVRKPSLPEATSPRKAVGPPMATSTPRGSPGQDTQRGTPELCKTGAQGDQRVDGTRPESPAPDKTMAGGGRRPLPSPAPPPLRQPEARGASVEPGGEGPDSVVRTPPVGMSGQVALSPLLPDTAFPCPSAHGRHLERGLLTTTVTLQQPVELNGEDELVFTVVEELPLGGLAGAARPSSLASLGSDCSLQALASGSRPVSIISSINDEFDAYTSQVSDSSGGPGEPLEGAAWAGSSPASSIGSWLSEVGVCLAESHSPTPQPPFGPDSSAGPGPPEFPIPDSSLEDSSFRSSEHRRPENPGSARSPHLGEAVAAAPAQPGREPWAGFLHEAASAQTIHSSLPRKPRTTSTASRARHIRGPCSPGGLFEDPWLLRAEDSDMPQMTSVGGAPGPTPGSPRLPETQMMLACAQRVVDGCEVATRVARRPEAVARIPPLRRGATTLGVTTPAASYGDTPVEAVVYSGSLKATSNSKKSVASKGAFFPRSSGAAPPTPPVRKSSLEQSMALTPTQALGLTRTGTASVFREEEARPSGRADHSGPKATSSLKARAGKMELTHRPTGHTSLERYEGLAHGSGKVREVPGRPPRAVPRLGVPPTSPPPGPAPACRGSPAKGVGASKLPAGGAKGRSLGASTSRALGASVKPSAPVVGKTPAGPVPGPRTAPRSVPGVGAKAGRGTIMGTKQALRAAHSRVHELAASGAPGRGGPSWVSADSDSGNDSGVNLAEERPPMSPALPSPYSKVTAPRRPQRYSSGHGSDNSSVLSGELPPAMGRTALFYHSGGSSGYESMIRDSEATGSASSAPDSMSESGAASPGARSRSLKSPKKRATGLQRRRLIPAPLPDAAALGRKPSLPGQWVDLPPPLTGSLKEPFEIKVYEIDDVERLQRHRPPLREDTAQPSQDVEKGPVCIRSKLRLAERRQQRLLEVQAKHDRLCEELAETQGRLMVEPGRWLEQFEVDPELEPESAEYLAAMERATAALEQCVNLCKAHVMMVTCFDIGVAATTAVPGPQEVDV</sequence>
<dbReference type="FunFam" id="3.40.850.10:FF:000015">
    <property type="entry name" value="Kinesin family member 26A"/>
    <property type="match status" value="1"/>
</dbReference>
<feature type="region of interest" description="Disordered" evidence="10">
    <location>
        <begin position="1438"/>
        <end position="1542"/>
    </location>
</feature>
<dbReference type="GO" id="GO:0048484">
    <property type="term" value="P:enteric nervous system development"/>
    <property type="evidence" value="ECO:0007669"/>
    <property type="project" value="Ensembl"/>
</dbReference>
<evidence type="ECO:0000256" key="1">
    <source>
        <dbReference type="ARBA" id="ARBA00004245"/>
    </source>
</evidence>
<evidence type="ECO:0000256" key="5">
    <source>
        <dbReference type="ARBA" id="ARBA00022741"/>
    </source>
</evidence>
<evidence type="ECO:0000256" key="2">
    <source>
        <dbReference type="ARBA" id="ARBA00022490"/>
    </source>
</evidence>
<dbReference type="OMA" id="RIMMVTC"/>
<dbReference type="InterPro" id="IPR057090">
    <property type="entry name" value="HTH_KIF26A_B_1st"/>
</dbReference>
<feature type="compositionally biased region" description="Low complexity" evidence="10">
    <location>
        <begin position="1664"/>
        <end position="1684"/>
    </location>
</feature>
<reference evidence="12" key="1">
    <citation type="submission" date="2025-08" db="UniProtKB">
        <authorList>
            <consortium name="Ensembl"/>
        </authorList>
    </citation>
    <scope>IDENTIFICATION</scope>
</reference>
<evidence type="ECO:0000256" key="4">
    <source>
        <dbReference type="ARBA" id="ARBA00022701"/>
    </source>
</evidence>
<name>A0A8C6RQX3_NANGA</name>
<dbReference type="CTD" id="26153"/>
<dbReference type="PROSITE" id="PS50067">
    <property type="entry name" value="KINESIN_MOTOR_2"/>
    <property type="match status" value="1"/>
</dbReference>
<organism evidence="12 13">
    <name type="scientific">Nannospalax galili</name>
    <name type="common">Northern Israeli blind subterranean mole rat</name>
    <name type="synonym">Spalax galili</name>
    <dbReference type="NCBI Taxonomy" id="1026970"/>
    <lineage>
        <taxon>Eukaryota</taxon>
        <taxon>Metazoa</taxon>
        <taxon>Chordata</taxon>
        <taxon>Craniata</taxon>
        <taxon>Vertebrata</taxon>
        <taxon>Euteleostomi</taxon>
        <taxon>Mammalia</taxon>
        <taxon>Eutheria</taxon>
        <taxon>Euarchontoglires</taxon>
        <taxon>Glires</taxon>
        <taxon>Rodentia</taxon>
        <taxon>Myomorpha</taxon>
        <taxon>Muroidea</taxon>
        <taxon>Spalacidae</taxon>
        <taxon>Spalacinae</taxon>
        <taxon>Nannospalax</taxon>
    </lineage>
</organism>
<evidence type="ECO:0000256" key="7">
    <source>
        <dbReference type="ARBA" id="ARBA00023175"/>
    </source>
</evidence>
<dbReference type="GO" id="GO:0005524">
    <property type="term" value="F:ATP binding"/>
    <property type="evidence" value="ECO:0007669"/>
    <property type="project" value="UniProtKB-UniRule"/>
</dbReference>
<dbReference type="Proteomes" id="UP000694381">
    <property type="component" value="Unassembled WGS sequence"/>
</dbReference>
<feature type="region of interest" description="Disordered" evidence="10">
    <location>
        <begin position="1120"/>
        <end position="1236"/>
    </location>
</feature>
<dbReference type="PANTHER" id="PTHR21608">
    <property type="entry name" value="KINESIN-LIKE PROTEIN CG14535"/>
    <property type="match status" value="1"/>
</dbReference>
<evidence type="ECO:0000256" key="10">
    <source>
        <dbReference type="SAM" id="MobiDB-lite"/>
    </source>
</evidence>
<dbReference type="RefSeq" id="XP_008823744.1">
    <property type="nucleotide sequence ID" value="XM_008825522.2"/>
</dbReference>
<feature type="region of interest" description="Disordered" evidence="10">
    <location>
        <begin position="1649"/>
        <end position="1720"/>
    </location>
</feature>
<feature type="compositionally biased region" description="Polar residues" evidence="10">
    <location>
        <begin position="889"/>
        <end position="904"/>
    </location>
</feature>
<feature type="compositionally biased region" description="Basic and acidic residues" evidence="10">
    <location>
        <begin position="819"/>
        <end position="828"/>
    </location>
</feature>
<evidence type="ECO:0000256" key="3">
    <source>
        <dbReference type="ARBA" id="ARBA00022553"/>
    </source>
</evidence>
<dbReference type="PRINTS" id="PR00380">
    <property type="entry name" value="KINESINHEAVY"/>
</dbReference>
<dbReference type="GeneID" id="103727598"/>
<feature type="region of interest" description="Disordered" evidence="10">
    <location>
        <begin position="723"/>
        <end position="828"/>
    </location>
</feature>
<feature type="compositionally biased region" description="Basic residues" evidence="10">
    <location>
        <begin position="1685"/>
        <end position="1702"/>
    </location>
</feature>
<dbReference type="Pfam" id="PF00225">
    <property type="entry name" value="Kinesin"/>
    <property type="match status" value="1"/>
</dbReference>
<feature type="binding site" evidence="9">
    <location>
        <begin position="463"/>
        <end position="470"/>
    </location>
    <ligand>
        <name>ATP</name>
        <dbReference type="ChEBI" id="CHEBI:30616"/>
    </ligand>
</feature>
<evidence type="ECO:0000256" key="8">
    <source>
        <dbReference type="ARBA" id="ARBA00023212"/>
    </source>
</evidence>
<dbReference type="GO" id="GO:0003777">
    <property type="term" value="F:microtubule motor activity"/>
    <property type="evidence" value="ECO:0007669"/>
    <property type="project" value="InterPro"/>
</dbReference>
<keyword evidence="5 9" id="KW-0547">Nucleotide-binding</keyword>
<feature type="region of interest" description="Disordered" evidence="10">
    <location>
        <begin position="1080"/>
        <end position="1101"/>
    </location>
</feature>
<feature type="region of interest" description="Disordered" evidence="10">
    <location>
        <begin position="17"/>
        <end position="64"/>
    </location>
</feature>
<keyword evidence="2" id="KW-0963">Cytoplasm</keyword>
<keyword evidence="3" id="KW-0597">Phosphoprotein</keyword>
<dbReference type="Gene3D" id="3.40.850.10">
    <property type="entry name" value="Kinesin motor domain"/>
    <property type="match status" value="1"/>
</dbReference>
<keyword evidence="6 9" id="KW-0067">ATP-binding</keyword>
<feature type="compositionally biased region" description="Basic and acidic residues" evidence="10">
    <location>
        <begin position="1154"/>
        <end position="1165"/>
    </location>
</feature>
<keyword evidence="7 9" id="KW-0505">Motor protein</keyword>
<evidence type="ECO:0000313" key="13">
    <source>
        <dbReference type="Proteomes" id="UP000694381"/>
    </source>
</evidence>
<evidence type="ECO:0000259" key="11">
    <source>
        <dbReference type="PROSITE" id="PS50067"/>
    </source>
</evidence>
<dbReference type="PANTHER" id="PTHR21608:SF6">
    <property type="entry name" value="KINESIN-LIKE PROTEIN KIF26A"/>
    <property type="match status" value="1"/>
</dbReference>
<dbReference type="GO" id="GO:0008017">
    <property type="term" value="F:microtubule binding"/>
    <property type="evidence" value="ECO:0007669"/>
    <property type="project" value="Ensembl"/>
</dbReference>
<dbReference type="InterPro" id="IPR001752">
    <property type="entry name" value="Kinesin_motor_dom"/>
</dbReference>
<evidence type="ECO:0000313" key="12">
    <source>
        <dbReference type="Ensembl" id="ENSNGAP00000022622.1"/>
    </source>
</evidence>
<feature type="compositionally biased region" description="Polar residues" evidence="10">
    <location>
        <begin position="1616"/>
        <end position="1629"/>
    </location>
</feature>
<dbReference type="SUPFAM" id="SSF52540">
    <property type="entry name" value="P-loop containing nucleoside triphosphate hydrolases"/>
    <property type="match status" value="1"/>
</dbReference>
<feature type="region of interest" description="Disordered" evidence="10">
    <location>
        <begin position="1563"/>
        <end position="1633"/>
    </location>
</feature>
<feature type="compositionally biased region" description="Pro residues" evidence="10">
    <location>
        <begin position="941"/>
        <end position="950"/>
    </location>
</feature>
<keyword evidence="4" id="KW-0493">Microtubule</keyword>
<dbReference type="SMART" id="SM00129">
    <property type="entry name" value="KISc"/>
    <property type="match status" value="1"/>
</dbReference>
<keyword evidence="13" id="KW-1185">Reference proteome</keyword>
<feature type="compositionally biased region" description="Polar residues" evidence="10">
    <location>
        <begin position="773"/>
        <end position="782"/>
    </location>
</feature>
<dbReference type="GeneTree" id="ENSGT00940000159075"/>
<evidence type="ECO:0000256" key="9">
    <source>
        <dbReference type="PROSITE-ProRule" id="PRU00283"/>
    </source>
</evidence>
<feature type="domain" description="Kinesin motor" evidence="11">
    <location>
        <begin position="365"/>
        <end position="719"/>
    </location>
</feature>
<dbReference type="InterPro" id="IPR027640">
    <property type="entry name" value="Kinesin-like_fam"/>
</dbReference>
<dbReference type="CDD" id="cd00106">
    <property type="entry name" value="KISc"/>
    <property type="match status" value="1"/>
</dbReference>
<keyword evidence="8" id="KW-0206">Cytoskeleton</keyword>
<dbReference type="GO" id="GO:0021987">
    <property type="term" value="P:cerebral cortex development"/>
    <property type="evidence" value="ECO:0007669"/>
    <property type="project" value="Ensembl"/>
</dbReference>
<gene>
    <name evidence="12" type="primary">Kif26a</name>
</gene>
<feature type="region of interest" description="Disordered" evidence="10">
    <location>
        <begin position="846"/>
        <end position="982"/>
    </location>
</feature>
<dbReference type="InterPro" id="IPR036961">
    <property type="entry name" value="Kinesin_motor_dom_sf"/>
</dbReference>
<evidence type="ECO:0000256" key="6">
    <source>
        <dbReference type="ARBA" id="ARBA00022840"/>
    </source>
</evidence>
<dbReference type="GO" id="GO:0001560">
    <property type="term" value="P:regulation of cell growth by extracellular stimulus"/>
    <property type="evidence" value="ECO:0007669"/>
    <property type="project" value="Ensembl"/>
</dbReference>
<dbReference type="GO" id="GO:0007018">
    <property type="term" value="P:microtubule-based movement"/>
    <property type="evidence" value="ECO:0007669"/>
    <property type="project" value="InterPro"/>
</dbReference>
<dbReference type="KEGG" id="ngi:103727598"/>
<dbReference type="Pfam" id="PF23081">
    <property type="entry name" value="HTH_KIF26A_B_1st"/>
    <property type="match status" value="1"/>
</dbReference>
<dbReference type="GO" id="GO:0010975">
    <property type="term" value="P:regulation of neuron projection development"/>
    <property type="evidence" value="ECO:0007669"/>
    <property type="project" value="Ensembl"/>
</dbReference>
<feature type="region of interest" description="Disordered" evidence="10">
    <location>
        <begin position="310"/>
        <end position="329"/>
    </location>
</feature>
<dbReference type="GO" id="GO:2001222">
    <property type="term" value="P:regulation of neuron migration"/>
    <property type="evidence" value="ECO:0007669"/>
    <property type="project" value="Ensembl"/>
</dbReference>